<reference evidence="1 2" key="2">
    <citation type="journal article" date="2024" name="G3 (Bethesda)">
        <title>The genome of the cryopelagic Antarctic bald notothen, Trematomus borchgrevinki.</title>
        <authorList>
            <person name="Rayamajhi N."/>
            <person name="Rivera-Colon A.G."/>
            <person name="Minhas B.F."/>
            <person name="Cheng C.C."/>
            <person name="Catchen J.M."/>
        </authorList>
    </citation>
    <scope>NUCLEOTIDE SEQUENCE [LARGE SCALE GENOMIC DNA]</scope>
    <source>
        <strain evidence="1">AGRC-2024</strain>
    </source>
</reference>
<dbReference type="AlphaFoldDB" id="A0ABD2FM73"/>
<dbReference type="Proteomes" id="UP001619887">
    <property type="component" value="Unassembled WGS sequence"/>
</dbReference>
<comment type="caution">
    <text evidence="1">The sequence shown here is derived from an EMBL/GenBank/DDBJ whole genome shotgun (WGS) entry which is preliminary data.</text>
</comment>
<evidence type="ECO:0000313" key="2">
    <source>
        <dbReference type="Proteomes" id="UP001619887"/>
    </source>
</evidence>
<name>A0ABD2FM73_PAGBO</name>
<gene>
    <name evidence="1" type="ORF">OYC64_020600</name>
</gene>
<accession>A0ABD2FM73</accession>
<evidence type="ECO:0000313" key="1">
    <source>
        <dbReference type="EMBL" id="KAL3042714.1"/>
    </source>
</evidence>
<organism evidence="1 2">
    <name type="scientific">Pagothenia borchgrevinki</name>
    <name type="common">Bald rockcod</name>
    <name type="synonym">Trematomus borchgrevinki</name>
    <dbReference type="NCBI Taxonomy" id="8213"/>
    <lineage>
        <taxon>Eukaryota</taxon>
        <taxon>Metazoa</taxon>
        <taxon>Chordata</taxon>
        <taxon>Craniata</taxon>
        <taxon>Vertebrata</taxon>
        <taxon>Euteleostomi</taxon>
        <taxon>Actinopterygii</taxon>
        <taxon>Neopterygii</taxon>
        <taxon>Teleostei</taxon>
        <taxon>Neoteleostei</taxon>
        <taxon>Acanthomorphata</taxon>
        <taxon>Eupercaria</taxon>
        <taxon>Perciformes</taxon>
        <taxon>Notothenioidei</taxon>
        <taxon>Nototheniidae</taxon>
        <taxon>Pagothenia</taxon>
    </lineage>
</organism>
<sequence length="66" mass="6571">MCLVPAGGAGPGFGGVAGGNYPGYAGAGQKSKAQMVAKYAAMQALLGARGYRGAGCQGKYCGRRRK</sequence>
<keyword evidence="2" id="KW-1185">Reference proteome</keyword>
<protein>
    <submittedName>
        <fullName evidence="1">Uncharacterized protein</fullName>
    </submittedName>
</protein>
<reference evidence="1 2" key="1">
    <citation type="journal article" date="2022" name="G3 (Bethesda)">
        <title>Evaluating Illumina-, Nanopore-, and PacBio-based genome assembly strategies with the bald notothen, Trematomus borchgrevinki.</title>
        <authorList>
            <person name="Rayamajhi N."/>
            <person name="Cheng C.C."/>
            <person name="Catchen J.M."/>
        </authorList>
    </citation>
    <scope>NUCLEOTIDE SEQUENCE [LARGE SCALE GENOMIC DNA]</scope>
    <source>
        <strain evidence="1">AGRC-2024</strain>
    </source>
</reference>
<dbReference type="EMBL" id="JBIYXZ010002089">
    <property type="protein sequence ID" value="KAL3042714.1"/>
    <property type="molecule type" value="Genomic_DNA"/>
</dbReference>
<proteinExistence type="predicted"/>